<dbReference type="Proteomes" id="UP000799440">
    <property type="component" value="Unassembled WGS sequence"/>
</dbReference>
<organism evidence="2 3">
    <name type="scientific">Sporormia fimetaria CBS 119925</name>
    <dbReference type="NCBI Taxonomy" id="1340428"/>
    <lineage>
        <taxon>Eukaryota</taxon>
        <taxon>Fungi</taxon>
        <taxon>Dikarya</taxon>
        <taxon>Ascomycota</taxon>
        <taxon>Pezizomycotina</taxon>
        <taxon>Dothideomycetes</taxon>
        <taxon>Pleosporomycetidae</taxon>
        <taxon>Pleosporales</taxon>
        <taxon>Sporormiaceae</taxon>
        <taxon>Sporormia</taxon>
    </lineage>
</organism>
<keyword evidence="1" id="KW-0812">Transmembrane</keyword>
<evidence type="ECO:0000256" key="1">
    <source>
        <dbReference type="SAM" id="Phobius"/>
    </source>
</evidence>
<protein>
    <submittedName>
        <fullName evidence="2">Uncharacterized protein</fullName>
    </submittedName>
</protein>
<gene>
    <name evidence="2" type="ORF">M011DRAFT_508981</name>
</gene>
<evidence type="ECO:0000313" key="3">
    <source>
        <dbReference type="Proteomes" id="UP000799440"/>
    </source>
</evidence>
<evidence type="ECO:0000313" key="2">
    <source>
        <dbReference type="EMBL" id="KAF2743487.1"/>
    </source>
</evidence>
<proteinExistence type="predicted"/>
<name>A0A6A6V2T8_9PLEO</name>
<sequence>MDSKAFDIEFRPMDLSLRNLIALLLLLGTPFFLAEIYAWFALPRSYGGIRNEQLQPKDRRHFELWRWREYKVLGESPSQEAGSEERGGKKYMEEFLGGCGGWERAKDGNAGCRPLGTVQLRSKSRNLISLRLEQSYASPGVFSAQCVLHSTTSGGTYRGVGE</sequence>
<keyword evidence="1" id="KW-0472">Membrane</keyword>
<dbReference type="AlphaFoldDB" id="A0A6A6V2T8"/>
<accession>A0A6A6V2T8</accession>
<keyword evidence="1" id="KW-1133">Transmembrane helix</keyword>
<reference evidence="2" key="1">
    <citation type="journal article" date="2020" name="Stud. Mycol.">
        <title>101 Dothideomycetes genomes: a test case for predicting lifestyles and emergence of pathogens.</title>
        <authorList>
            <person name="Haridas S."/>
            <person name="Albert R."/>
            <person name="Binder M."/>
            <person name="Bloem J."/>
            <person name="Labutti K."/>
            <person name="Salamov A."/>
            <person name="Andreopoulos B."/>
            <person name="Baker S."/>
            <person name="Barry K."/>
            <person name="Bills G."/>
            <person name="Bluhm B."/>
            <person name="Cannon C."/>
            <person name="Castanera R."/>
            <person name="Culley D."/>
            <person name="Daum C."/>
            <person name="Ezra D."/>
            <person name="Gonzalez J."/>
            <person name="Henrissat B."/>
            <person name="Kuo A."/>
            <person name="Liang C."/>
            <person name="Lipzen A."/>
            <person name="Lutzoni F."/>
            <person name="Magnuson J."/>
            <person name="Mondo S."/>
            <person name="Nolan M."/>
            <person name="Ohm R."/>
            <person name="Pangilinan J."/>
            <person name="Park H.-J."/>
            <person name="Ramirez L."/>
            <person name="Alfaro M."/>
            <person name="Sun H."/>
            <person name="Tritt A."/>
            <person name="Yoshinaga Y."/>
            <person name="Zwiers L.-H."/>
            <person name="Turgeon B."/>
            <person name="Goodwin S."/>
            <person name="Spatafora J."/>
            <person name="Crous P."/>
            <person name="Grigoriev I."/>
        </authorList>
    </citation>
    <scope>NUCLEOTIDE SEQUENCE</scope>
    <source>
        <strain evidence="2">CBS 119925</strain>
    </source>
</reference>
<dbReference type="EMBL" id="MU006597">
    <property type="protein sequence ID" value="KAF2743487.1"/>
    <property type="molecule type" value="Genomic_DNA"/>
</dbReference>
<feature type="transmembrane region" description="Helical" evidence="1">
    <location>
        <begin position="20"/>
        <end position="42"/>
    </location>
</feature>
<keyword evidence="3" id="KW-1185">Reference proteome</keyword>